<feature type="region of interest" description="Disordered" evidence="4">
    <location>
        <begin position="81"/>
        <end position="119"/>
    </location>
</feature>
<dbReference type="KEGG" id="cci:CC1G_06337"/>
<evidence type="ECO:0000313" key="6">
    <source>
        <dbReference type="EMBL" id="EAU85624.1"/>
    </source>
</evidence>
<name>A8NTK4_COPC7</name>
<dbReference type="GeneID" id="6012793"/>
<keyword evidence="3 6" id="KW-0418">Kinase</keyword>
<dbReference type="RefSeq" id="XP_001836252.1">
    <property type="nucleotide sequence ID" value="XM_001836200.1"/>
</dbReference>
<keyword evidence="2" id="KW-0808">Transferase</keyword>
<gene>
    <name evidence="6" type="ORF">CC1G_06337</name>
    <name evidence="7" type="ORF">CC1G_14582</name>
</gene>
<dbReference type="Pfam" id="PF02816">
    <property type="entry name" value="Alpha_kinase"/>
    <property type="match status" value="1"/>
</dbReference>
<dbReference type="OrthoDB" id="301415at2759"/>
<keyword evidence="8" id="KW-1185">Reference proteome</keyword>
<dbReference type="VEuPathDB" id="FungiDB:CC1G_14582"/>
<comment type="caution">
    <text evidence="6">The sequence shown here is derived from an EMBL/GenBank/DDBJ whole genome shotgun (WGS) entry which is preliminary data.</text>
</comment>
<dbReference type="PROSITE" id="PS51158">
    <property type="entry name" value="ALPHA_KINASE"/>
    <property type="match status" value="1"/>
</dbReference>
<evidence type="ECO:0000256" key="1">
    <source>
        <dbReference type="ARBA" id="ARBA00022527"/>
    </source>
</evidence>
<dbReference type="VEuPathDB" id="FungiDB:CC1G_06337"/>
<organism evidence="6 8">
    <name type="scientific">Coprinopsis cinerea (strain Okayama-7 / 130 / ATCC MYA-4618 / FGSC 9003)</name>
    <name type="common">Inky cap fungus</name>
    <name type="synonym">Hormographiella aspergillata</name>
    <dbReference type="NCBI Taxonomy" id="240176"/>
    <lineage>
        <taxon>Eukaryota</taxon>
        <taxon>Fungi</taxon>
        <taxon>Dikarya</taxon>
        <taxon>Basidiomycota</taxon>
        <taxon>Agaricomycotina</taxon>
        <taxon>Agaricomycetes</taxon>
        <taxon>Agaricomycetidae</taxon>
        <taxon>Agaricales</taxon>
        <taxon>Agaricineae</taxon>
        <taxon>Psathyrellaceae</taxon>
        <taxon>Coprinopsis</taxon>
    </lineage>
</organism>
<dbReference type="GO" id="GO:0004674">
    <property type="term" value="F:protein serine/threonine kinase activity"/>
    <property type="evidence" value="ECO:0007669"/>
    <property type="project" value="UniProtKB-KW"/>
</dbReference>
<dbReference type="InterPro" id="IPR004166">
    <property type="entry name" value="a-kinase_dom"/>
</dbReference>
<evidence type="ECO:0000256" key="2">
    <source>
        <dbReference type="ARBA" id="ARBA00022679"/>
    </source>
</evidence>
<evidence type="ECO:0000313" key="7">
    <source>
        <dbReference type="EMBL" id="EFI27656.1"/>
    </source>
</evidence>
<dbReference type="EMBL" id="AACS02000004">
    <property type="protein sequence ID" value="EAU85624.1"/>
    <property type="molecule type" value="Genomic_DNA"/>
</dbReference>
<feature type="compositionally biased region" description="Polar residues" evidence="4">
    <location>
        <begin position="91"/>
        <end position="103"/>
    </location>
</feature>
<dbReference type="Proteomes" id="UP000001861">
    <property type="component" value="Unassembled WGS sequence"/>
</dbReference>
<dbReference type="InterPro" id="IPR011009">
    <property type="entry name" value="Kinase-like_dom_sf"/>
</dbReference>
<keyword evidence="1" id="KW-0723">Serine/threonine-protein kinase</keyword>
<dbReference type="AlphaFoldDB" id="A8NTK4"/>
<evidence type="ECO:0000256" key="3">
    <source>
        <dbReference type="ARBA" id="ARBA00022777"/>
    </source>
</evidence>
<dbReference type="Gene3D" id="3.20.200.10">
    <property type="entry name" value="MHCK/EF2 kinase"/>
    <property type="match status" value="1"/>
</dbReference>
<dbReference type="InParanoid" id="A8NTK4"/>
<dbReference type="KEGG" id="cci:CC1G_14582"/>
<evidence type="ECO:0000259" key="5">
    <source>
        <dbReference type="PROSITE" id="PS51158"/>
    </source>
</evidence>
<dbReference type="RefSeq" id="XP_002911150.1">
    <property type="nucleotide sequence ID" value="XM_002911104.1"/>
</dbReference>
<dbReference type="SUPFAM" id="SSF56112">
    <property type="entry name" value="Protein kinase-like (PK-like)"/>
    <property type="match status" value="1"/>
</dbReference>
<feature type="domain" description="Alpha-type protein kinase" evidence="5">
    <location>
        <begin position="1"/>
        <end position="58"/>
    </location>
</feature>
<dbReference type="HOGENOM" id="CLU_2061375_0_0_1"/>
<accession>A8NTK4</accession>
<proteinExistence type="predicted"/>
<sequence length="119" mass="12651">MSSRQGRAAVHALTLFDVVIHSDDESYGLGGQGTSGLEELAARHQCNNICKALGLPDAKEFCKDLTVKAGEWEALSVSVPNVDLDPRRSPSPVTSDNGCSALTSLKHYGESDSSDSEED</sequence>
<evidence type="ECO:0000313" key="8">
    <source>
        <dbReference type="Proteomes" id="UP000001861"/>
    </source>
</evidence>
<dbReference type="EMBL" id="AACS02000005">
    <property type="protein sequence ID" value="EFI27656.1"/>
    <property type="molecule type" value="Genomic_DNA"/>
</dbReference>
<dbReference type="GO" id="GO:0005524">
    <property type="term" value="F:ATP binding"/>
    <property type="evidence" value="ECO:0007669"/>
    <property type="project" value="InterPro"/>
</dbReference>
<reference evidence="6 8" key="2">
    <citation type="journal article" date="2010" name="Proc. Natl. Acad. Sci. U.S.A.">
        <title>Insights into evolution of multicellular fungi from the assembled chromosomes of the mushroom Coprinopsis cinerea (Coprinus cinereus).</title>
        <authorList>
            <person name="Stajich J.E."/>
            <person name="Wilke S.K."/>
            <person name="Ahren D."/>
            <person name="Au C.H."/>
            <person name="Birren B.W."/>
            <person name="Borodovsky M."/>
            <person name="Burns C."/>
            <person name="Canback B."/>
            <person name="Casselton L.A."/>
            <person name="Cheng C.K."/>
            <person name="Deng J."/>
            <person name="Dietrich F.S."/>
            <person name="Fargo D.C."/>
            <person name="Farman M.L."/>
            <person name="Gathman A.C."/>
            <person name="Goldberg J."/>
            <person name="Guigo R."/>
            <person name="Hoegger P.J."/>
            <person name="Hooker J.B."/>
            <person name="Huggins A."/>
            <person name="James T.Y."/>
            <person name="Kamada T."/>
            <person name="Kilaru S."/>
            <person name="Kodira C."/>
            <person name="Kues U."/>
            <person name="Kupfer D."/>
            <person name="Kwan H.S."/>
            <person name="Lomsadze A."/>
            <person name="Li W."/>
            <person name="Lilly W.W."/>
            <person name="Ma L.J."/>
            <person name="Mackey A.J."/>
            <person name="Manning G."/>
            <person name="Martin F."/>
            <person name="Muraguchi H."/>
            <person name="Natvig D.O."/>
            <person name="Palmerini H."/>
            <person name="Ramesh M.A."/>
            <person name="Rehmeyer C.J."/>
            <person name="Roe B.A."/>
            <person name="Shenoy N."/>
            <person name="Stanke M."/>
            <person name="Ter-Hovhannisyan V."/>
            <person name="Tunlid A."/>
            <person name="Velagapudi R."/>
            <person name="Vision T.J."/>
            <person name="Zeng Q."/>
            <person name="Zolan M.E."/>
            <person name="Pukkila P.J."/>
        </authorList>
    </citation>
    <scope>NUCLEOTIDE SEQUENCE [LARGE SCALE GENOMIC DNA]</scope>
    <source>
        <strain evidence="8">Okayama-7 / 130 / ATCC MYA-4618 / FGSC 9003</strain>
        <strain evidence="6">Okayama7#130</strain>
    </source>
</reference>
<protein>
    <submittedName>
        <fullName evidence="6">Atypical/Alpha protein kinase</fullName>
    </submittedName>
</protein>
<reference evidence="6" key="1">
    <citation type="submission" date="2003-07" db="EMBL/GenBank/DDBJ databases">
        <authorList>
            <person name="Birren B."/>
            <person name="Nusbaum C."/>
            <person name="Abebe A."/>
            <person name="Abouelleil A."/>
            <person name="Adekoya E."/>
            <person name="Ait-zahra M."/>
            <person name="Allen N."/>
            <person name="Allen T."/>
            <person name="An P."/>
            <person name="Anderson M."/>
            <person name="Anderson S."/>
            <person name="Arachchi H."/>
            <person name="Armbruster J."/>
            <person name="Bachantsang P."/>
            <person name="Baldwin J."/>
            <person name="Barry A."/>
            <person name="Bayul T."/>
            <person name="Blitshsteyn B."/>
            <person name="Bloom T."/>
            <person name="Blye J."/>
            <person name="Boguslavskiy L."/>
            <person name="Borowsky M."/>
            <person name="Boukhgalter B."/>
            <person name="Brunache A."/>
            <person name="Butler J."/>
            <person name="Calixte N."/>
            <person name="Calvo S."/>
            <person name="Camarata J."/>
            <person name="Campo K."/>
            <person name="Chang J."/>
            <person name="Cheshatsang Y."/>
            <person name="Citroen M."/>
            <person name="Collymore A."/>
            <person name="Considine T."/>
            <person name="Cook A."/>
            <person name="Cooke P."/>
            <person name="Corum B."/>
            <person name="Cuomo C."/>
            <person name="David R."/>
            <person name="Dawoe T."/>
            <person name="Degray S."/>
            <person name="Dodge S."/>
            <person name="Dooley K."/>
            <person name="Dorje P."/>
            <person name="Dorjee K."/>
            <person name="Dorris L."/>
            <person name="Duffey N."/>
            <person name="Dupes A."/>
            <person name="Elkins T."/>
            <person name="Engels R."/>
            <person name="Erickson J."/>
            <person name="Farina A."/>
            <person name="Faro S."/>
            <person name="Ferreira P."/>
            <person name="Fischer H."/>
            <person name="Fitzgerald M."/>
            <person name="Foley K."/>
            <person name="Gage D."/>
            <person name="Galagan J."/>
            <person name="Gearin G."/>
            <person name="Gnerre S."/>
            <person name="Gnirke A."/>
            <person name="Goyette A."/>
            <person name="Graham J."/>
            <person name="Grandbois E."/>
            <person name="Gyaltsen K."/>
            <person name="Hafez N."/>
            <person name="Hagopian D."/>
            <person name="Hagos B."/>
            <person name="Hall J."/>
            <person name="Hatcher B."/>
            <person name="Heller A."/>
            <person name="Higgins H."/>
            <person name="Honan T."/>
            <person name="Horn A."/>
            <person name="Houde N."/>
            <person name="Hughes L."/>
            <person name="Hulme W."/>
            <person name="Husby E."/>
            <person name="Iliev I."/>
            <person name="Jaffe D."/>
            <person name="Jones C."/>
            <person name="Kamal M."/>
            <person name="Kamat A."/>
            <person name="Kamvysselis M."/>
            <person name="Karlsson E."/>
            <person name="Kells C."/>
            <person name="Kieu A."/>
            <person name="Kisner P."/>
            <person name="Kodira C."/>
            <person name="Kulbokas E."/>
            <person name="Labutti K."/>
            <person name="Lama D."/>
            <person name="Landers T."/>
            <person name="Leger J."/>
            <person name="Levine S."/>
            <person name="Lewis D."/>
            <person name="Lewis T."/>
            <person name="Lindblad-toh K."/>
            <person name="Liu X."/>
            <person name="Lokyitsang T."/>
            <person name="Lokyitsang Y."/>
            <person name="Lucien O."/>
            <person name="Lui A."/>
            <person name="Ma L.J."/>
            <person name="Mabbitt R."/>
            <person name="Macdonald J."/>
            <person name="Maclean C."/>
            <person name="Major J."/>
            <person name="Manning J."/>
            <person name="Marabella R."/>
            <person name="Maru K."/>
            <person name="Matthews C."/>
            <person name="Mauceli E."/>
            <person name="Mccarthy M."/>
            <person name="Mcdonough S."/>
            <person name="Mcghee T."/>
            <person name="Meldrim J."/>
            <person name="Meneus L."/>
            <person name="Mesirov J."/>
            <person name="Mihalev A."/>
            <person name="Mihova T."/>
            <person name="Mikkelsen T."/>
            <person name="Mlenga V."/>
            <person name="Moru K."/>
            <person name="Mozes J."/>
            <person name="Mulrain L."/>
            <person name="Munson G."/>
            <person name="Naylor J."/>
            <person name="Newes C."/>
            <person name="Nguyen C."/>
            <person name="Nguyen N."/>
            <person name="Nguyen T."/>
            <person name="Nicol R."/>
            <person name="Nielsen C."/>
            <person name="Nizzari M."/>
            <person name="Norbu C."/>
            <person name="Norbu N."/>
            <person name="O'donnell P."/>
            <person name="Okoawo O."/>
            <person name="O'leary S."/>
            <person name="Omotosho B."/>
            <person name="O'neill K."/>
            <person name="Osman S."/>
            <person name="Parker S."/>
            <person name="Perrin D."/>
            <person name="Phunkhang P."/>
            <person name="Piqani B."/>
            <person name="Purcell S."/>
            <person name="Rachupka T."/>
            <person name="Ramasamy U."/>
            <person name="Rameau R."/>
            <person name="Ray V."/>
            <person name="Raymond C."/>
            <person name="Retta R."/>
            <person name="Richardson S."/>
            <person name="Rise C."/>
            <person name="Rodriguez J."/>
            <person name="Rogers J."/>
            <person name="Rogov P."/>
            <person name="Rutman M."/>
            <person name="Schupbach R."/>
            <person name="Seaman C."/>
            <person name="Settipalli S."/>
            <person name="Sharpe T."/>
            <person name="Sheridan J."/>
            <person name="Sherpa N."/>
            <person name="Shi J."/>
            <person name="Smirnov S."/>
            <person name="Smith C."/>
            <person name="Sougnez C."/>
            <person name="Spencer B."/>
            <person name="Stalker J."/>
            <person name="Stange-thomann N."/>
            <person name="Stavropoulos S."/>
            <person name="Stetson K."/>
            <person name="Stone C."/>
            <person name="Stone S."/>
            <person name="Stubbs M."/>
            <person name="Talamas J."/>
            <person name="Tchuinga P."/>
            <person name="Tenzing P."/>
            <person name="Tesfaye S."/>
            <person name="Theodore J."/>
            <person name="Thoulutsang Y."/>
            <person name="Topham K."/>
            <person name="Towey S."/>
            <person name="Tsamla T."/>
            <person name="Tsomo N."/>
            <person name="Vallee D."/>
            <person name="Vassiliev H."/>
            <person name="Venkataraman V."/>
            <person name="Vinson J."/>
            <person name="Vo A."/>
            <person name="Wade C."/>
            <person name="Wang S."/>
            <person name="Wangchuk T."/>
            <person name="Wangdi T."/>
            <person name="Whittaker C."/>
            <person name="Wilkinson J."/>
            <person name="Wu Y."/>
            <person name="Wyman D."/>
            <person name="Yadav S."/>
            <person name="Yang S."/>
            <person name="Yang X."/>
            <person name="Yeager S."/>
            <person name="Yee E."/>
            <person name="Young G."/>
            <person name="Zainoun J."/>
            <person name="Zembeck L."/>
            <person name="Zimmer A."/>
            <person name="Zody M."/>
            <person name="Lander E."/>
        </authorList>
    </citation>
    <scope>NUCLEOTIDE SEQUENCE</scope>
    <source>
        <strain evidence="6">Okayama7#130</strain>
    </source>
</reference>
<evidence type="ECO:0000256" key="4">
    <source>
        <dbReference type="SAM" id="MobiDB-lite"/>
    </source>
</evidence>
<dbReference type="GeneID" id="9378959"/>